<dbReference type="eggNOG" id="COG1429">
    <property type="taxonomic scope" value="Bacteria"/>
</dbReference>
<feature type="transmembrane region" description="Helical" evidence="2">
    <location>
        <begin position="21"/>
        <end position="40"/>
    </location>
</feature>
<accession>V8QQ05</accession>
<dbReference type="EMBL" id="AYXT01000012">
    <property type="protein sequence ID" value="ETF01064.1"/>
    <property type="molecule type" value="Genomic_DNA"/>
</dbReference>
<evidence type="ECO:0000313" key="5">
    <source>
        <dbReference type="Proteomes" id="UP000018733"/>
    </source>
</evidence>
<comment type="caution">
    <text evidence="4">The sequence shown here is derived from an EMBL/GenBank/DDBJ whole genome shotgun (WGS) entry which is preliminary data.</text>
</comment>
<dbReference type="InterPro" id="IPR003672">
    <property type="entry name" value="CobN/Mg_chltase"/>
</dbReference>
<keyword evidence="2" id="KW-0812">Transmembrane</keyword>
<feature type="region of interest" description="Disordered" evidence="1">
    <location>
        <begin position="112"/>
        <end position="134"/>
    </location>
</feature>
<name>V8QQ05_9BURK</name>
<keyword evidence="2" id="KW-0472">Membrane</keyword>
<proteinExistence type="predicted"/>
<gene>
    <name evidence="4" type="ORF">W822_17435</name>
</gene>
<protein>
    <submittedName>
        <fullName evidence="4">Cobaltochelatase subunit CobN</fullName>
    </submittedName>
</protein>
<feature type="compositionally biased region" description="Polar residues" evidence="1">
    <location>
        <begin position="114"/>
        <end position="127"/>
    </location>
</feature>
<evidence type="ECO:0000256" key="2">
    <source>
        <dbReference type="SAM" id="Phobius"/>
    </source>
</evidence>
<dbReference type="Pfam" id="PF02514">
    <property type="entry name" value="CobN-Mg_chel"/>
    <property type="match status" value="1"/>
</dbReference>
<dbReference type="Proteomes" id="UP000018733">
    <property type="component" value="Unassembled WGS sequence"/>
</dbReference>
<dbReference type="HOGENOM" id="CLU_002017_4_1_4"/>
<evidence type="ECO:0000256" key="1">
    <source>
        <dbReference type="SAM" id="MobiDB-lite"/>
    </source>
</evidence>
<organism evidence="4 5">
    <name type="scientific">Advenella kashmirensis W13003</name>
    <dbReference type="NCBI Taxonomy" id="1424334"/>
    <lineage>
        <taxon>Bacteria</taxon>
        <taxon>Pseudomonadati</taxon>
        <taxon>Pseudomonadota</taxon>
        <taxon>Betaproteobacteria</taxon>
        <taxon>Burkholderiales</taxon>
        <taxon>Alcaligenaceae</taxon>
    </lineage>
</organism>
<dbReference type="STRING" id="1424334.W822_17435"/>
<sequence length="1339" mass="146756">MRLQCINRRVCQQQSQQWVRLICSGLLALYFSLIAANVYAGPVVQVLHNHFVSADKFAHLQRIAAQEDVTLQALDVETASSQELKVALANAALIVLDAPRPGDRAMVEERLAQARQSPARNNDTPQLTVGGGRPQWQNLEARAGAVLAGLYSVGGEDNFRRFFALARSASEGEEPSIEQLKAPERAADIGFYHPQASRIFDNVEAYLDWHATTYSLVATGQGYSGRVAFLISRQVVTDFVTREVDELVRRSETAGLVPIVFWVDADKPAGLAGALQNARVDVLVNLTHMRDGAARARDFRTLNVPVIQTLSFREGEASAWPAAASGVNARTAAIFLAGPEGWGISDPLVLSAATAGVDNLLPLQADALIAKLQSLVALRHTPAADKRLALMFWNYPAGEKNLGASNLNLPRSVVSIQVALAAQGYAVGEPLSEKRVIETGQRMLGALYGRVSLDDLLADDLAGLYPLADYERWLATLPGERQAQLRHQGPPARHHSVREIDGQRYFVIPRWQIGHLLVMPQMPRHADTAAHYHDTASAPDHLYMAAYLYLQKQYRAHALIHLGTHGTQEWLPGKDRGLAATDYPWLAAGGLPIFYPYIQDNIGEAIQAKRRGRAVTISHQTPPFAPAGLYDQLRDLHLMIHEYQQLDEGMVRDQVATRIRQAAFAANLHQDLGWSRDQAESDFAGFLQAVHDQLHELARTAMPLGLHTFGQPASAAHRASTIMQQLGEPFYAALGVDQNELFTADHDALLTNPAYRAVQQMLDPVEAKMPRGPVADFAQRVREQDRRLRDTQENEALLAGLAGGFVLPGAGGDPVRDPSVESGRNLYAFEADKIPSRAAYDAAATAYDQLVETFRAQHNGEWPQKLAYSLWSSEAIRHLGVTEAQVLHALGLRPVWDSGGRVTTLEIIPVKTLGRPRSDVVIHVTGVYRDQFDSFMRLLDDALLRLAALDEPGNPIAANNRRVAAVLRQQGMTADQADVAARYRIFGNEPGAYGTGVPDLALRSTEWDDDAGLAQRFLDSSGYAYGTRQLTQTSTGTNLLAEQLRGTQAAIMSRSSNLHGVLSTDHPFEFMGGLSAAIRHLDGQAPQLLISDLRDSRIRTTGLARFLSDEMRGRYLNPQWISAMQQEGYAGTLQVLNVTNNLFGWQVMDPSTVRDDQWQAMFDTYVNDTRELGTHQWFEQHNPTAQAQIMERMAEAIRKGYWDAPEQTRRDLAARWQQLDEQLDVSTGAQVTRQYLADLAQGFGLTSGQAPQRDSAPAHPAPPESSTSAKQTTQSVQGPVLTRVETSAESAQDTVLDTVLALLVLLAAGVAGGVRQWRTGRLSGHGSSMGPSGSSPDAV</sequence>
<evidence type="ECO:0000313" key="4">
    <source>
        <dbReference type="EMBL" id="ETF01064.1"/>
    </source>
</evidence>
<dbReference type="CDD" id="cd10150">
    <property type="entry name" value="CobN_like"/>
    <property type="match status" value="1"/>
</dbReference>
<dbReference type="OrthoDB" id="9757976at2"/>
<keyword evidence="5" id="KW-1185">Reference proteome</keyword>
<feature type="region of interest" description="Disordered" evidence="1">
    <location>
        <begin position="1246"/>
        <end position="1278"/>
    </location>
</feature>
<keyword evidence="2" id="KW-1133">Transmembrane helix</keyword>
<feature type="domain" description="CobN/magnesium chelatase" evidence="3">
    <location>
        <begin position="152"/>
        <end position="1208"/>
    </location>
</feature>
<evidence type="ECO:0000259" key="3">
    <source>
        <dbReference type="Pfam" id="PF02514"/>
    </source>
</evidence>
<reference evidence="4 5" key="1">
    <citation type="journal article" date="2014" name="Genome Announc.">
        <title>Draft Genome Sequence of Advenella kashmirensis Strain W13003, a Polycyclic Aromatic Hydrocarbon-Degrading Bacterium.</title>
        <authorList>
            <person name="Wang X."/>
            <person name="Jin D."/>
            <person name="Zhou L."/>
            <person name="Wu L."/>
            <person name="An W."/>
            <person name="Zhao L."/>
        </authorList>
    </citation>
    <scope>NUCLEOTIDE SEQUENCE [LARGE SCALE GENOMIC DNA]</scope>
    <source>
        <strain evidence="4 5">W13003</strain>
    </source>
</reference>
<dbReference type="NCBIfam" id="NF004644">
    <property type="entry name" value="PRK05989.2-2"/>
    <property type="match status" value="1"/>
</dbReference>
<dbReference type="PATRIC" id="fig|1424334.3.peg.3503"/>
<dbReference type="PANTHER" id="PTHR44119">
    <property type="entry name" value="MAGNESIUM-CHELATASE SUBUNIT CHLH, CHLOROPLASTIC"/>
    <property type="match status" value="1"/>
</dbReference>
<dbReference type="PANTHER" id="PTHR44119:SF4">
    <property type="entry name" value="AEROBIC COBALTOCHELATASE SUBUNIT COBN"/>
    <property type="match status" value="1"/>
</dbReference>